<sequence length="143" mass="16311">MVFREPMCLHQLYSNTDDKSTVMTQNILVTSMPIDIETFNEHSDTELKGETNAERVITYLARNDDKAFTPSEIAAGAGVKKGSVSTVLSRLEDANLVRHKGEYWAIGDMDRVRDAYNFHKTVQRLNEQYGSEDPEEWKEHAVD</sequence>
<dbReference type="EMBL" id="AOIM01000007">
    <property type="protein sequence ID" value="ELY95653.1"/>
    <property type="molecule type" value="Genomic_DNA"/>
</dbReference>
<accession>M0AE91</accession>
<evidence type="ECO:0000313" key="2">
    <source>
        <dbReference type="EMBL" id="ELY95653.1"/>
    </source>
</evidence>
<evidence type="ECO:0000313" key="3">
    <source>
        <dbReference type="Proteomes" id="UP000011519"/>
    </source>
</evidence>
<dbReference type="Pfam" id="PF12802">
    <property type="entry name" value="MarR_2"/>
    <property type="match status" value="1"/>
</dbReference>
<gene>
    <name evidence="2" type="ORF">C483_00869</name>
</gene>
<dbReference type="SUPFAM" id="SSF46785">
    <property type="entry name" value="Winged helix' DNA-binding domain"/>
    <property type="match status" value="1"/>
</dbReference>
<dbReference type="GO" id="GO:0003700">
    <property type="term" value="F:DNA-binding transcription factor activity"/>
    <property type="evidence" value="ECO:0007669"/>
    <property type="project" value="InterPro"/>
</dbReference>
<evidence type="ECO:0000259" key="1">
    <source>
        <dbReference type="Pfam" id="PF12802"/>
    </source>
</evidence>
<feature type="domain" description="HTH marR-type" evidence="1">
    <location>
        <begin position="55"/>
        <end position="99"/>
    </location>
</feature>
<dbReference type="STRING" id="1227493.C483_00869"/>
<dbReference type="CDD" id="cd00090">
    <property type="entry name" value="HTH_ARSR"/>
    <property type="match status" value="1"/>
</dbReference>
<dbReference type="InterPro" id="IPR036388">
    <property type="entry name" value="WH-like_DNA-bd_sf"/>
</dbReference>
<organism evidence="2 3">
    <name type="scientific">Natrialba hulunbeirensis JCM 10989</name>
    <dbReference type="NCBI Taxonomy" id="1227493"/>
    <lineage>
        <taxon>Archaea</taxon>
        <taxon>Methanobacteriati</taxon>
        <taxon>Methanobacteriota</taxon>
        <taxon>Stenosarchaea group</taxon>
        <taxon>Halobacteria</taxon>
        <taxon>Halobacteriales</taxon>
        <taxon>Natrialbaceae</taxon>
        <taxon>Natrialba</taxon>
    </lineage>
</organism>
<dbReference type="InterPro" id="IPR000835">
    <property type="entry name" value="HTH_MarR-typ"/>
</dbReference>
<keyword evidence="3" id="KW-1185">Reference proteome</keyword>
<reference evidence="2 3" key="1">
    <citation type="journal article" date="2014" name="PLoS Genet.">
        <title>Phylogenetically driven sequencing of extremely halophilic archaea reveals strategies for static and dynamic osmo-response.</title>
        <authorList>
            <person name="Becker E.A."/>
            <person name="Seitzer P.M."/>
            <person name="Tritt A."/>
            <person name="Larsen D."/>
            <person name="Krusor M."/>
            <person name="Yao A.I."/>
            <person name="Wu D."/>
            <person name="Madern D."/>
            <person name="Eisen J.A."/>
            <person name="Darling A.E."/>
            <person name="Facciotti M.T."/>
        </authorList>
    </citation>
    <scope>NUCLEOTIDE SEQUENCE [LARGE SCALE GENOMIC DNA]</scope>
    <source>
        <strain evidence="2 3">JCM 10989</strain>
    </source>
</reference>
<dbReference type="AlphaFoldDB" id="M0AE91"/>
<dbReference type="InterPro" id="IPR011991">
    <property type="entry name" value="ArsR-like_HTH"/>
</dbReference>
<dbReference type="Gene3D" id="1.10.10.10">
    <property type="entry name" value="Winged helix-like DNA-binding domain superfamily/Winged helix DNA-binding domain"/>
    <property type="match status" value="1"/>
</dbReference>
<protein>
    <recommendedName>
        <fullName evidence="1">HTH marR-type domain-containing protein</fullName>
    </recommendedName>
</protein>
<proteinExistence type="predicted"/>
<dbReference type="PATRIC" id="fig|1227493.4.peg.155"/>
<dbReference type="Proteomes" id="UP000011519">
    <property type="component" value="Unassembled WGS sequence"/>
</dbReference>
<comment type="caution">
    <text evidence="2">The sequence shown here is derived from an EMBL/GenBank/DDBJ whole genome shotgun (WGS) entry which is preliminary data.</text>
</comment>
<name>M0AE91_9EURY</name>
<dbReference type="InterPro" id="IPR036390">
    <property type="entry name" value="WH_DNA-bd_sf"/>
</dbReference>